<dbReference type="EMBL" id="MLQR01000032">
    <property type="protein sequence ID" value="OIJ12251.1"/>
    <property type="molecule type" value="Genomic_DNA"/>
</dbReference>
<keyword evidence="1" id="KW-0004">4Fe-4S</keyword>
<dbReference type="GO" id="GO:0009061">
    <property type="term" value="P:anaerobic respiration"/>
    <property type="evidence" value="ECO:0007669"/>
    <property type="project" value="InterPro"/>
</dbReference>
<dbReference type="GO" id="GO:0046872">
    <property type="term" value="F:metal ion binding"/>
    <property type="evidence" value="ECO:0007669"/>
    <property type="project" value="UniProtKB-KW"/>
</dbReference>
<keyword evidence="3" id="KW-0677">Repeat</keyword>
<keyword evidence="2" id="KW-0479">Metal-binding</keyword>
<dbReference type="PROSITE" id="PS00198">
    <property type="entry name" value="4FE4S_FER_1"/>
    <property type="match status" value="1"/>
</dbReference>
<dbReference type="NCBIfam" id="TIGR03379">
    <property type="entry name" value="glycerol3P_GlpC"/>
    <property type="match status" value="1"/>
</dbReference>
<evidence type="ECO:0000313" key="8">
    <source>
        <dbReference type="Proteomes" id="UP000179524"/>
    </source>
</evidence>
<evidence type="ECO:0000256" key="4">
    <source>
        <dbReference type="ARBA" id="ARBA00023004"/>
    </source>
</evidence>
<dbReference type="NCBIfam" id="NF008369">
    <property type="entry name" value="PRK11168.1"/>
    <property type="match status" value="1"/>
</dbReference>
<proteinExistence type="predicted"/>
<evidence type="ECO:0000256" key="2">
    <source>
        <dbReference type="ARBA" id="ARBA00022723"/>
    </source>
</evidence>
<keyword evidence="4" id="KW-0408">Iron</keyword>
<dbReference type="GO" id="GO:0016491">
    <property type="term" value="F:oxidoreductase activity"/>
    <property type="evidence" value="ECO:0007669"/>
    <property type="project" value="UniProtKB-ARBA"/>
</dbReference>
<feature type="domain" description="4Fe-4S ferredoxin-type" evidence="6">
    <location>
        <begin position="54"/>
        <end position="86"/>
    </location>
</feature>
<keyword evidence="5" id="KW-0411">Iron-sulfur</keyword>
<dbReference type="InterPro" id="IPR009051">
    <property type="entry name" value="Helical_ferredxn"/>
</dbReference>
<dbReference type="GO" id="GO:0016020">
    <property type="term" value="C:membrane"/>
    <property type="evidence" value="ECO:0007669"/>
    <property type="project" value="InterPro"/>
</dbReference>
<feature type="domain" description="4Fe-4S ferredoxin-type" evidence="6">
    <location>
        <begin position="8"/>
        <end position="39"/>
    </location>
</feature>
<accession>A0A1S2LIL7</accession>
<dbReference type="Proteomes" id="UP000179524">
    <property type="component" value="Unassembled WGS sequence"/>
</dbReference>
<evidence type="ECO:0000256" key="1">
    <source>
        <dbReference type="ARBA" id="ARBA00022485"/>
    </source>
</evidence>
<evidence type="ECO:0000313" key="7">
    <source>
        <dbReference type="EMBL" id="OIJ12251.1"/>
    </source>
</evidence>
<dbReference type="InterPro" id="IPR017900">
    <property type="entry name" value="4Fe4S_Fe_S_CS"/>
</dbReference>
<evidence type="ECO:0000256" key="3">
    <source>
        <dbReference type="ARBA" id="ARBA00022737"/>
    </source>
</evidence>
<name>A0A1S2LIL7_9BACI</name>
<dbReference type="GO" id="GO:0009331">
    <property type="term" value="C:glycerol-3-phosphate dehydrogenase (FAD) complex"/>
    <property type="evidence" value="ECO:0007669"/>
    <property type="project" value="InterPro"/>
</dbReference>
<dbReference type="InterPro" id="IPR017896">
    <property type="entry name" value="4Fe4S_Fe-S-bd"/>
</dbReference>
<evidence type="ECO:0000259" key="6">
    <source>
        <dbReference type="PROSITE" id="PS51379"/>
    </source>
</evidence>
<sequence length="409" mass="46420">MGDYSMLELNFHDTTFEKCLKCHACTANCPISSATLDFGGPKHLGPELKRLMDNQQVIDDHRIELCTLCGTCDISCPENVHISTLTAYLKAIHNEQQGTKFRDFVLGNAEIVGKLASAFAPVTNITMKIKPIRKMMQMMMGIHADRQFPTYQFHHFHRKYNKKQSNTKRKVAYFVGCYATYNAPEVAEAFVKIMEYNHIEVAIPEQKCCGVPMFANGQMKQGLKNATYNTDKLLEYTRQGYDIVMTCTSCTLAFKKEYTSFLRTEEANELATHIYDANEYLRQLHDQDELNVDFAPMEVKAAYFAPCHMKGQGIGNPTMDILELIPDYQIQDLAASCCGQCGTFGFKAEKYQYSMKLGNELAETVAEVDSDYTVTECGMCKNQLNQVTNKPVKHPMEIILESYEKSHNK</sequence>
<gene>
    <name evidence="7" type="ORF">BKP37_14320</name>
</gene>
<dbReference type="GO" id="GO:0051539">
    <property type="term" value="F:4 iron, 4 sulfur cluster binding"/>
    <property type="evidence" value="ECO:0007669"/>
    <property type="project" value="UniProtKB-KW"/>
</dbReference>
<dbReference type="Pfam" id="PF02754">
    <property type="entry name" value="CCG"/>
    <property type="match status" value="2"/>
</dbReference>
<reference evidence="7 8" key="1">
    <citation type="submission" date="2016-10" db="EMBL/GenBank/DDBJ databases">
        <title>Draft genome sequences of four alkaliphilic bacteria belonging to the Anaerobacillus genus.</title>
        <authorList>
            <person name="Bassil N.M."/>
            <person name="Lloyd J.R."/>
        </authorList>
    </citation>
    <scope>NUCLEOTIDE SEQUENCE [LARGE SCALE GENOMIC DNA]</scope>
    <source>
        <strain evidence="7 8">DSM 18345</strain>
    </source>
</reference>
<dbReference type="Gene3D" id="1.10.1060.10">
    <property type="entry name" value="Alpha-helical ferredoxin"/>
    <property type="match status" value="1"/>
</dbReference>
<dbReference type="SUPFAM" id="SSF46548">
    <property type="entry name" value="alpha-helical ferredoxin"/>
    <property type="match status" value="1"/>
</dbReference>
<dbReference type="OrthoDB" id="9794954at2"/>
<dbReference type="Pfam" id="PF13183">
    <property type="entry name" value="Fer4_8"/>
    <property type="match status" value="1"/>
</dbReference>
<dbReference type="AlphaFoldDB" id="A0A1S2LIL7"/>
<dbReference type="PANTHER" id="PTHR32479:SF19">
    <property type="entry name" value="ANAEROBIC GLYCEROL-3-PHOSPHATE DEHYDROGENASE SUBUNIT C"/>
    <property type="match status" value="1"/>
</dbReference>
<protein>
    <submittedName>
        <fullName evidence="7">sn-glycerol-3-phosphate dehydrogenase subunit C</fullName>
    </submittedName>
</protein>
<dbReference type="PROSITE" id="PS51379">
    <property type="entry name" value="4FE4S_FER_2"/>
    <property type="match status" value="2"/>
</dbReference>
<organism evidence="7 8">
    <name type="scientific">Anaerobacillus alkalilacustris</name>
    <dbReference type="NCBI Taxonomy" id="393763"/>
    <lineage>
        <taxon>Bacteria</taxon>
        <taxon>Bacillati</taxon>
        <taxon>Bacillota</taxon>
        <taxon>Bacilli</taxon>
        <taxon>Bacillales</taxon>
        <taxon>Bacillaceae</taxon>
        <taxon>Anaerobacillus</taxon>
    </lineage>
</organism>
<dbReference type="PANTHER" id="PTHR32479">
    <property type="entry name" value="GLYCOLATE OXIDASE IRON-SULFUR SUBUNIT"/>
    <property type="match status" value="1"/>
</dbReference>
<dbReference type="InterPro" id="IPR017753">
    <property type="entry name" value="G3P_DH_GlpC_su"/>
</dbReference>
<comment type="caution">
    <text evidence="7">The sequence shown here is derived from an EMBL/GenBank/DDBJ whole genome shotgun (WGS) entry which is preliminary data.</text>
</comment>
<keyword evidence="8" id="KW-1185">Reference proteome</keyword>
<dbReference type="InterPro" id="IPR004017">
    <property type="entry name" value="Cys_rich_dom"/>
</dbReference>
<evidence type="ECO:0000256" key="5">
    <source>
        <dbReference type="ARBA" id="ARBA00023014"/>
    </source>
</evidence>